<dbReference type="OrthoDB" id="9814815at2"/>
<dbReference type="InterPro" id="IPR037171">
    <property type="entry name" value="NagB/RpiA_transferase-like"/>
</dbReference>
<dbReference type="AlphaFoldDB" id="A0A5Q2QH07"/>
<dbReference type="Pfam" id="PF00455">
    <property type="entry name" value="DeoRC"/>
    <property type="match status" value="1"/>
</dbReference>
<keyword evidence="2" id="KW-0804">Transcription</keyword>
<gene>
    <name evidence="4" type="ORF">GH975_07805</name>
</gene>
<dbReference type="InterPro" id="IPR036390">
    <property type="entry name" value="WH_DNA-bd_sf"/>
</dbReference>
<dbReference type="GO" id="GO:0003700">
    <property type="term" value="F:DNA-binding transcription factor activity"/>
    <property type="evidence" value="ECO:0007669"/>
    <property type="project" value="InterPro"/>
</dbReference>
<dbReference type="InterPro" id="IPR001034">
    <property type="entry name" value="DeoR_HTH"/>
</dbReference>
<dbReference type="SMART" id="SM00420">
    <property type="entry name" value="HTH_DEOR"/>
    <property type="match status" value="1"/>
</dbReference>
<accession>A0A5Q2QH07</accession>
<protein>
    <submittedName>
        <fullName evidence="4">DeoR family transcriptional regulator</fullName>
    </submittedName>
</protein>
<organism evidence="4 5">
    <name type="scientific">Litorivicinus lipolyticus</name>
    <dbReference type="NCBI Taxonomy" id="418701"/>
    <lineage>
        <taxon>Bacteria</taxon>
        <taxon>Pseudomonadati</taxon>
        <taxon>Pseudomonadota</taxon>
        <taxon>Gammaproteobacteria</taxon>
        <taxon>Oceanospirillales</taxon>
        <taxon>Litorivicinaceae</taxon>
        <taxon>Litorivicinus</taxon>
    </lineage>
</organism>
<dbReference type="EMBL" id="CP045871">
    <property type="protein sequence ID" value="QGG81306.1"/>
    <property type="molecule type" value="Genomic_DNA"/>
</dbReference>
<sequence>MHEIERHRIIKAETTSRPVVTVGYLVELLGASEATIRRDIAYLHKEGLLRRVRGGAEALRPPTTTNLAGRPFSVTQAINAKIKRGIAKQAATLCTEGDSIIIGGGSTAFMMAEHIRDRRLQVMTNSFVIAEYLVKNSNCTVTLPAGKVYRDQNLILSPFDQDGSFGFYASKIFFGAQGIGPLGVVETDPQIAQGTTRLLRQAERRVLLIDSSKFSQRSSLIVSQLADLDVVITDAGADKSARALIQEHGCQLIITDDQATEN</sequence>
<dbReference type="InterPro" id="IPR050313">
    <property type="entry name" value="Carb_Metab_HTH_regulators"/>
</dbReference>
<dbReference type="PRINTS" id="PR00037">
    <property type="entry name" value="HTHLACR"/>
</dbReference>
<dbReference type="PROSITE" id="PS51000">
    <property type="entry name" value="HTH_DEOR_2"/>
    <property type="match status" value="1"/>
</dbReference>
<dbReference type="PANTHER" id="PTHR30363">
    <property type="entry name" value="HTH-TYPE TRANSCRIPTIONAL REGULATOR SRLR-RELATED"/>
    <property type="match status" value="1"/>
</dbReference>
<name>A0A5Q2QH07_9GAMM</name>
<proteinExistence type="predicted"/>
<evidence type="ECO:0000313" key="4">
    <source>
        <dbReference type="EMBL" id="QGG81306.1"/>
    </source>
</evidence>
<dbReference type="Pfam" id="PF08220">
    <property type="entry name" value="HTH_DeoR"/>
    <property type="match status" value="1"/>
</dbReference>
<keyword evidence="1" id="KW-0805">Transcription regulation</keyword>
<keyword evidence="5" id="KW-1185">Reference proteome</keyword>
<feature type="domain" description="HTH deoR-type" evidence="3">
    <location>
        <begin position="3"/>
        <end position="58"/>
    </location>
</feature>
<reference evidence="4 5" key="1">
    <citation type="submission" date="2019-11" db="EMBL/GenBank/DDBJ databases">
        <authorList>
            <person name="Khan S.A."/>
            <person name="Jeon C.O."/>
            <person name="Chun B.H."/>
        </authorList>
    </citation>
    <scope>NUCLEOTIDE SEQUENCE [LARGE SCALE GENOMIC DNA]</scope>
    <source>
        <strain evidence="4 5">IMCC 1097</strain>
    </source>
</reference>
<evidence type="ECO:0000256" key="2">
    <source>
        <dbReference type="ARBA" id="ARBA00023163"/>
    </source>
</evidence>
<dbReference type="PANTHER" id="PTHR30363:SF55">
    <property type="entry name" value="HTH-TYPE TRANSCRIPTIONAL REGULATOR ULAR"/>
    <property type="match status" value="1"/>
</dbReference>
<evidence type="ECO:0000313" key="5">
    <source>
        <dbReference type="Proteomes" id="UP000388235"/>
    </source>
</evidence>
<dbReference type="Proteomes" id="UP000388235">
    <property type="component" value="Chromosome"/>
</dbReference>
<dbReference type="Gene3D" id="3.40.50.1360">
    <property type="match status" value="1"/>
</dbReference>
<evidence type="ECO:0000259" key="3">
    <source>
        <dbReference type="PROSITE" id="PS51000"/>
    </source>
</evidence>
<evidence type="ECO:0000256" key="1">
    <source>
        <dbReference type="ARBA" id="ARBA00023015"/>
    </source>
</evidence>
<dbReference type="SUPFAM" id="SSF100950">
    <property type="entry name" value="NagB/RpiA/CoA transferase-like"/>
    <property type="match status" value="1"/>
</dbReference>
<dbReference type="SMART" id="SM01134">
    <property type="entry name" value="DeoRC"/>
    <property type="match status" value="1"/>
</dbReference>
<dbReference type="InterPro" id="IPR014036">
    <property type="entry name" value="DeoR-like_C"/>
</dbReference>
<dbReference type="KEGG" id="llp:GH975_07805"/>
<dbReference type="SUPFAM" id="SSF46785">
    <property type="entry name" value="Winged helix' DNA-binding domain"/>
    <property type="match status" value="1"/>
</dbReference>